<dbReference type="AlphaFoldDB" id="A0A7K1GLL9"/>
<evidence type="ECO:0000313" key="2">
    <source>
        <dbReference type="EMBL" id="MTH29640.1"/>
    </source>
</evidence>
<feature type="transmembrane region" description="Helical" evidence="1">
    <location>
        <begin position="72"/>
        <end position="91"/>
    </location>
</feature>
<dbReference type="OrthoDB" id="9815897at2"/>
<reference evidence="2 3" key="1">
    <citation type="journal article" date="2006" name="Int. J. Syst. Evol. Microbiol.">
        <title>Myroides pelagicus sp. nov., isolated from seawater in Thailand.</title>
        <authorList>
            <person name="Yoon J."/>
            <person name="Maneerat S."/>
            <person name="Kawai F."/>
            <person name="Yokota A."/>
        </authorList>
    </citation>
    <scope>NUCLEOTIDE SEQUENCE [LARGE SCALE GENOMIC DNA]</scope>
    <source>
        <strain evidence="2 3">SM1T</strain>
    </source>
</reference>
<comment type="caution">
    <text evidence="2">The sequence shown here is derived from an EMBL/GenBank/DDBJ whole genome shotgun (WGS) entry which is preliminary data.</text>
</comment>
<dbReference type="InterPro" id="IPR021215">
    <property type="entry name" value="DUF2752"/>
</dbReference>
<keyword evidence="3" id="KW-1185">Reference proteome</keyword>
<dbReference type="EMBL" id="WMJY01000011">
    <property type="protein sequence ID" value="MTH29640.1"/>
    <property type="molecule type" value="Genomic_DNA"/>
</dbReference>
<dbReference type="RefSeq" id="WP_155035634.1">
    <property type="nucleotide sequence ID" value="NZ_JAYMMG010000043.1"/>
</dbReference>
<keyword evidence="1" id="KW-0472">Membrane</keyword>
<name>A0A7K1GLL9_9FLAO</name>
<protein>
    <submittedName>
        <fullName evidence="2">DUF2752 domain-containing protein</fullName>
    </submittedName>
</protein>
<accession>A0A7K1GLL9</accession>
<feature type="transmembrane region" description="Helical" evidence="1">
    <location>
        <begin position="7"/>
        <end position="24"/>
    </location>
</feature>
<gene>
    <name evidence="2" type="ORF">GJV77_06875</name>
</gene>
<organism evidence="2 3">
    <name type="scientific">Myroides pelagicus</name>
    <dbReference type="NCBI Taxonomy" id="270914"/>
    <lineage>
        <taxon>Bacteria</taxon>
        <taxon>Pseudomonadati</taxon>
        <taxon>Bacteroidota</taxon>
        <taxon>Flavobacteriia</taxon>
        <taxon>Flavobacteriales</taxon>
        <taxon>Flavobacteriaceae</taxon>
        <taxon>Myroides</taxon>
    </lineage>
</organism>
<keyword evidence="1" id="KW-0812">Transmembrane</keyword>
<sequence length="124" mass="14567">MKKVLPRLVLYSLPVMVLYYYYAFFGLEDNTGVVCIIHEQIGWLCPGCGGQRALNAMLHGEFIEAFHYNQLIYMYISLIAFLYIAFVEVYILNNRRFKRSIYLPHWFVYALVAIVIVFVIARNL</sequence>
<proteinExistence type="predicted"/>
<dbReference type="Proteomes" id="UP000488936">
    <property type="component" value="Unassembled WGS sequence"/>
</dbReference>
<evidence type="ECO:0000313" key="3">
    <source>
        <dbReference type="Proteomes" id="UP000488936"/>
    </source>
</evidence>
<dbReference type="Pfam" id="PF10825">
    <property type="entry name" value="DUF2752"/>
    <property type="match status" value="1"/>
</dbReference>
<keyword evidence="1" id="KW-1133">Transmembrane helix</keyword>
<evidence type="ECO:0000256" key="1">
    <source>
        <dbReference type="SAM" id="Phobius"/>
    </source>
</evidence>
<feature type="transmembrane region" description="Helical" evidence="1">
    <location>
        <begin position="103"/>
        <end position="121"/>
    </location>
</feature>